<proteinExistence type="predicted"/>
<dbReference type="Gramene" id="HORVU.MOREX.r3.2HG0199660.1">
    <property type="protein sequence ID" value="HORVU.MOREX.r3.2HG0199660.1"/>
    <property type="gene ID" value="HORVU.MOREX.r3.2HG0199660"/>
</dbReference>
<feature type="chain" id="PRO_5035289436" evidence="1">
    <location>
        <begin position="26"/>
        <end position="171"/>
    </location>
</feature>
<keyword evidence="3" id="KW-1185">Reference proteome</keyword>
<evidence type="ECO:0000256" key="1">
    <source>
        <dbReference type="SAM" id="SignalP"/>
    </source>
</evidence>
<reference evidence="3" key="1">
    <citation type="journal article" date="2012" name="Nature">
        <title>A physical, genetic and functional sequence assembly of the barley genome.</title>
        <authorList>
            <consortium name="The International Barley Genome Sequencing Consortium"/>
            <person name="Mayer K.F."/>
            <person name="Waugh R."/>
            <person name="Brown J.W."/>
            <person name="Schulman A."/>
            <person name="Langridge P."/>
            <person name="Platzer M."/>
            <person name="Fincher G.B."/>
            <person name="Muehlbauer G.J."/>
            <person name="Sato K."/>
            <person name="Close T.J."/>
            <person name="Wise R.P."/>
            <person name="Stein N."/>
        </authorList>
    </citation>
    <scope>NUCLEOTIDE SEQUENCE [LARGE SCALE GENOMIC DNA]</scope>
    <source>
        <strain evidence="3">cv. Morex</strain>
    </source>
</reference>
<name>A0A8I6WXZ7_HORVV</name>
<dbReference type="KEGG" id="hvg:123430912"/>
<dbReference type="EnsemblPlants" id="HORVU.MOREX.r3.2HG0199660.1">
    <property type="protein sequence ID" value="HORVU.MOREX.r3.2HG0199660.1"/>
    <property type="gene ID" value="HORVU.MOREX.r3.2HG0199660"/>
</dbReference>
<dbReference type="InterPro" id="IPR040404">
    <property type="entry name" value="Phylloplanin-like"/>
</dbReference>
<organism evidence="2 3">
    <name type="scientific">Hordeum vulgare subsp. vulgare</name>
    <name type="common">Domesticated barley</name>
    <dbReference type="NCBI Taxonomy" id="112509"/>
    <lineage>
        <taxon>Eukaryota</taxon>
        <taxon>Viridiplantae</taxon>
        <taxon>Streptophyta</taxon>
        <taxon>Embryophyta</taxon>
        <taxon>Tracheophyta</taxon>
        <taxon>Spermatophyta</taxon>
        <taxon>Magnoliopsida</taxon>
        <taxon>Liliopsida</taxon>
        <taxon>Poales</taxon>
        <taxon>Poaceae</taxon>
        <taxon>BOP clade</taxon>
        <taxon>Pooideae</taxon>
        <taxon>Triticodae</taxon>
        <taxon>Triticeae</taxon>
        <taxon>Hordeinae</taxon>
        <taxon>Hordeum</taxon>
    </lineage>
</organism>
<accession>A0A8I6WXZ7</accession>
<dbReference type="GeneID" id="123430912"/>
<protein>
    <submittedName>
        <fullName evidence="2">Uncharacterized protein</fullName>
    </submittedName>
</protein>
<dbReference type="PANTHER" id="PTHR34458:SF19">
    <property type="entry name" value="BIFUNCTIONAL INHIBITOR_PLANT LIPID TRANSFER PROTEIN_SEED STORAGE HELICAL DOMAIN-CONTAINING PROTEIN"/>
    <property type="match status" value="1"/>
</dbReference>
<feature type="signal peptide" evidence="1">
    <location>
        <begin position="1"/>
        <end position="25"/>
    </location>
</feature>
<dbReference type="RefSeq" id="XP_044970675.1">
    <property type="nucleotide sequence ID" value="XM_045114740.1"/>
</dbReference>
<reference evidence="2" key="3">
    <citation type="submission" date="2022-01" db="UniProtKB">
        <authorList>
            <consortium name="EnsemblPlants"/>
        </authorList>
    </citation>
    <scope>IDENTIFICATION</scope>
    <source>
        <strain evidence="2">subsp. vulgare</strain>
    </source>
</reference>
<evidence type="ECO:0000313" key="3">
    <source>
        <dbReference type="Proteomes" id="UP000011116"/>
    </source>
</evidence>
<evidence type="ECO:0000313" key="2">
    <source>
        <dbReference type="EnsemblPlants" id="HORVU.MOREX.r3.2HG0199660.1"/>
    </source>
</evidence>
<dbReference type="Gramene" id="HORVU.MOREX.r2.2HG0165830.1">
    <property type="protein sequence ID" value="HORVU.MOREX.r2.2HG0165830.1"/>
    <property type="gene ID" value="HORVU.MOREX.r2.2HG0165830"/>
</dbReference>
<sequence>MAAKSLLLAALLALAVGLAPHGAEAGKEQPLVIASGVVPCSAGSSINAAAVPPFPNAAVQMVCGRDVMASVTADRSGAYTMNMGPATSALLAPLLGNQCKVVVLTPLAACNASLASVTGTLAAPVQLLGIESGSGSGGLGGLGGLIGLIGQIVGGLLGGILNIIPLPFSVV</sequence>
<keyword evidence="1" id="KW-0732">Signal</keyword>
<gene>
    <name evidence="2" type="primary">LOC123430912</name>
</gene>
<dbReference type="PANTHER" id="PTHR34458">
    <property type="entry name" value="POLLEN OLE E 1 ALLERGEN AND EXTENSIN FAMILY PROTEIN-RELATED"/>
    <property type="match status" value="1"/>
</dbReference>
<dbReference type="Proteomes" id="UP000011116">
    <property type="component" value="Chromosome 2H"/>
</dbReference>
<dbReference type="OrthoDB" id="905355at2759"/>
<reference evidence="2" key="2">
    <citation type="submission" date="2020-10" db="EMBL/GenBank/DDBJ databases">
        <authorList>
            <person name="Scholz U."/>
            <person name="Mascher M."/>
            <person name="Fiebig A."/>
        </authorList>
    </citation>
    <scope>NUCLEOTIDE SEQUENCE [LARGE SCALE GENOMIC DNA]</scope>
    <source>
        <strain evidence="2">cv. Morex</strain>
    </source>
</reference>
<dbReference type="AlphaFoldDB" id="A0A8I6WXZ7"/>